<keyword evidence="2" id="KW-1185">Reference proteome</keyword>
<proteinExistence type="predicted"/>
<organism evidence="1 2">
    <name type="scientific">Anguilla anguilla</name>
    <name type="common">European freshwater eel</name>
    <name type="synonym">Muraena anguilla</name>
    <dbReference type="NCBI Taxonomy" id="7936"/>
    <lineage>
        <taxon>Eukaryota</taxon>
        <taxon>Metazoa</taxon>
        <taxon>Chordata</taxon>
        <taxon>Craniata</taxon>
        <taxon>Vertebrata</taxon>
        <taxon>Euteleostomi</taxon>
        <taxon>Actinopterygii</taxon>
        <taxon>Neopterygii</taxon>
        <taxon>Teleostei</taxon>
        <taxon>Anguilliformes</taxon>
        <taxon>Anguillidae</taxon>
        <taxon>Anguilla</taxon>
    </lineage>
</organism>
<accession>A0A9D3N367</accession>
<reference evidence="1" key="1">
    <citation type="submission" date="2021-01" db="EMBL/GenBank/DDBJ databases">
        <title>A chromosome-scale assembly of European eel, Anguilla anguilla.</title>
        <authorList>
            <person name="Henkel C."/>
            <person name="Jong-Raadsen S.A."/>
            <person name="Dufour S."/>
            <person name="Weltzien F.-A."/>
            <person name="Palstra A.P."/>
            <person name="Pelster B."/>
            <person name="Spaink H.P."/>
            <person name="Van Den Thillart G.E."/>
            <person name="Jansen H."/>
            <person name="Zahm M."/>
            <person name="Klopp C."/>
            <person name="Cedric C."/>
            <person name="Louis A."/>
            <person name="Berthelot C."/>
            <person name="Parey E."/>
            <person name="Roest Crollius H."/>
            <person name="Montfort J."/>
            <person name="Robinson-Rechavi M."/>
            <person name="Bucao C."/>
            <person name="Bouchez O."/>
            <person name="Gislard M."/>
            <person name="Lluch J."/>
            <person name="Milhes M."/>
            <person name="Lampietro C."/>
            <person name="Lopez Roques C."/>
            <person name="Donnadieu C."/>
            <person name="Braasch I."/>
            <person name="Desvignes T."/>
            <person name="Postlethwait J."/>
            <person name="Bobe J."/>
            <person name="Guiguen Y."/>
            <person name="Dirks R."/>
        </authorList>
    </citation>
    <scope>NUCLEOTIDE SEQUENCE</scope>
    <source>
        <strain evidence="1">Tag_6206</strain>
        <tissue evidence="1">Liver</tissue>
    </source>
</reference>
<feature type="non-terminal residue" evidence="1">
    <location>
        <position position="1"/>
    </location>
</feature>
<gene>
    <name evidence="1" type="ORF">ANANG_G00026340</name>
</gene>
<dbReference type="EMBL" id="JAFIRN010000001">
    <property type="protein sequence ID" value="KAG5858083.1"/>
    <property type="molecule type" value="Genomic_DNA"/>
</dbReference>
<evidence type="ECO:0000313" key="2">
    <source>
        <dbReference type="Proteomes" id="UP001044222"/>
    </source>
</evidence>
<sequence>QGSERSPRLWQLKKRPLGRATVGPGRTRKLRSGNKTSNISHYFYELTLLALYL</sequence>
<dbReference type="Proteomes" id="UP001044222">
    <property type="component" value="Unassembled WGS sequence"/>
</dbReference>
<name>A0A9D3N367_ANGAN</name>
<comment type="caution">
    <text evidence="1">The sequence shown here is derived from an EMBL/GenBank/DDBJ whole genome shotgun (WGS) entry which is preliminary data.</text>
</comment>
<dbReference type="AlphaFoldDB" id="A0A9D3N367"/>
<evidence type="ECO:0000313" key="1">
    <source>
        <dbReference type="EMBL" id="KAG5858083.1"/>
    </source>
</evidence>
<protein>
    <submittedName>
        <fullName evidence="1">Uncharacterized protein</fullName>
    </submittedName>
</protein>